<keyword evidence="1" id="KW-0175">Coiled coil</keyword>
<dbReference type="InterPro" id="IPR004401">
    <property type="entry name" value="YbaB/EbfC"/>
</dbReference>
<dbReference type="AlphaFoldDB" id="A0A2M7XGI0"/>
<comment type="caution">
    <text evidence="2">The sequence shown here is derived from an EMBL/GenBank/DDBJ whole genome shotgun (WGS) entry which is preliminary data.</text>
</comment>
<evidence type="ECO:0000313" key="2">
    <source>
        <dbReference type="EMBL" id="PJA46962.1"/>
    </source>
</evidence>
<feature type="coiled-coil region" evidence="1">
    <location>
        <begin position="1"/>
        <end position="86"/>
    </location>
</feature>
<evidence type="ECO:0000313" key="3">
    <source>
        <dbReference type="Proteomes" id="UP000229749"/>
    </source>
</evidence>
<dbReference type="SUPFAM" id="SSF82607">
    <property type="entry name" value="YbaB-like"/>
    <property type="match status" value="1"/>
</dbReference>
<gene>
    <name evidence="2" type="ORF">CO172_03345</name>
</gene>
<sequence>MFSKIKAIKDLRNQAKQMQNQLSTIMIEGSFHNKVVIKMDGNQQILSVSIADELLTNKQKLEEAVKEAFQDAMKKMQKELASKMKDMGGLDALKNLGL</sequence>
<accession>A0A2M7XGI0</accession>
<dbReference type="Proteomes" id="UP000229749">
    <property type="component" value="Unassembled WGS sequence"/>
</dbReference>
<proteinExistence type="predicted"/>
<dbReference type="GO" id="GO:0003677">
    <property type="term" value="F:DNA binding"/>
    <property type="evidence" value="ECO:0007669"/>
    <property type="project" value="InterPro"/>
</dbReference>
<evidence type="ECO:0000256" key="1">
    <source>
        <dbReference type="SAM" id="Coils"/>
    </source>
</evidence>
<dbReference type="Gene3D" id="3.30.1310.10">
    <property type="entry name" value="Nucleoid-associated protein YbaB-like domain"/>
    <property type="match status" value="1"/>
</dbReference>
<reference evidence="3" key="1">
    <citation type="submission" date="2017-09" db="EMBL/GenBank/DDBJ databases">
        <title>Depth-based differentiation of microbial function through sediment-hosted aquifers and enrichment of novel symbionts in the deep terrestrial subsurface.</title>
        <authorList>
            <person name="Probst A.J."/>
            <person name="Ladd B."/>
            <person name="Jarett J.K."/>
            <person name="Geller-Mcgrath D.E."/>
            <person name="Sieber C.M.K."/>
            <person name="Emerson J.B."/>
            <person name="Anantharaman K."/>
            <person name="Thomas B.C."/>
            <person name="Malmstrom R."/>
            <person name="Stieglmeier M."/>
            <person name="Klingl A."/>
            <person name="Woyke T."/>
            <person name="Ryan C.M."/>
            <person name="Banfield J.F."/>
        </authorList>
    </citation>
    <scope>NUCLEOTIDE SEQUENCE [LARGE SCALE GENOMIC DNA]</scope>
</reference>
<evidence type="ECO:0008006" key="4">
    <source>
        <dbReference type="Google" id="ProtNLM"/>
    </source>
</evidence>
<name>A0A2M7XGI0_9BACT</name>
<dbReference type="InterPro" id="IPR036894">
    <property type="entry name" value="YbaB-like_sf"/>
</dbReference>
<dbReference type="EMBL" id="PFWS01000052">
    <property type="protein sequence ID" value="PJA46962.1"/>
    <property type="molecule type" value="Genomic_DNA"/>
</dbReference>
<dbReference type="Pfam" id="PF02575">
    <property type="entry name" value="YbaB_DNA_bd"/>
    <property type="match status" value="1"/>
</dbReference>
<protein>
    <recommendedName>
        <fullName evidence="4">Nucleoid-associated protein</fullName>
    </recommendedName>
</protein>
<organism evidence="2 3">
    <name type="scientific">Candidatus Uhrbacteria bacterium CG_4_9_14_3_um_filter_36_7</name>
    <dbReference type="NCBI Taxonomy" id="1975033"/>
    <lineage>
        <taxon>Bacteria</taxon>
        <taxon>Candidatus Uhriibacteriota</taxon>
    </lineage>
</organism>
<dbReference type="PIRSF" id="PIRSF004555">
    <property type="entry name" value="UCP004555"/>
    <property type="match status" value="1"/>
</dbReference>